<evidence type="ECO:0000313" key="1">
    <source>
        <dbReference type="EMBL" id="KAF5400939.1"/>
    </source>
</evidence>
<accession>A0A8J4TAG9</accession>
<dbReference type="OrthoDB" id="6286681at2759"/>
<dbReference type="EMBL" id="LUCH01002815">
    <property type="protein sequence ID" value="KAF5400939.1"/>
    <property type="molecule type" value="Genomic_DNA"/>
</dbReference>
<keyword evidence="2" id="KW-1185">Reference proteome</keyword>
<reference evidence="1" key="1">
    <citation type="submission" date="2019-05" db="EMBL/GenBank/DDBJ databases">
        <title>Annotation for the trematode Paragonimus heterotremus.</title>
        <authorList>
            <person name="Choi Y.-J."/>
        </authorList>
    </citation>
    <scope>NUCLEOTIDE SEQUENCE</scope>
    <source>
        <strain evidence="1">LC</strain>
    </source>
</reference>
<gene>
    <name evidence="1" type="ORF">PHET_05651</name>
</gene>
<organism evidence="1 2">
    <name type="scientific">Paragonimus heterotremus</name>
    <dbReference type="NCBI Taxonomy" id="100268"/>
    <lineage>
        <taxon>Eukaryota</taxon>
        <taxon>Metazoa</taxon>
        <taxon>Spiralia</taxon>
        <taxon>Lophotrochozoa</taxon>
        <taxon>Platyhelminthes</taxon>
        <taxon>Trematoda</taxon>
        <taxon>Digenea</taxon>
        <taxon>Plagiorchiida</taxon>
        <taxon>Troglotremata</taxon>
        <taxon>Troglotrematidae</taxon>
        <taxon>Paragonimus</taxon>
    </lineage>
</organism>
<proteinExistence type="predicted"/>
<dbReference type="AlphaFoldDB" id="A0A8J4TAG9"/>
<evidence type="ECO:0000313" key="2">
    <source>
        <dbReference type="Proteomes" id="UP000748531"/>
    </source>
</evidence>
<sequence length="148" mass="16573">MIPKLKFELVVGNAHRNTLIKIDRLTREKVRAWLRLPKDTTLAYMHTKVDGYGLGIPNLETTIPLEQRSKFKILLGSGTPEVMNMIDCKAVLSDNAVANVPVLVRGKPICSELEEDTTWREALVKPCDGADLANAYVDKASHHWILNP</sequence>
<dbReference type="Proteomes" id="UP000748531">
    <property type="component" value="Unassembled WGS sequence"/>
</dbReference>
<comment type="caution">
    <text evidence="1">The sequence shown here is derived from an EMBL/GenBank/DDBJ whole genome shotgun (WGS) entry which is preliminary data.</text>
</comment>
<name>A0A8J4TAG9_9TREM</name>
<protein>
    <submittedName>
        <fullName evidence="1">Uncharacterized protein</fullName>
    </submittedName>
</protein>